<feature type="repeat" description="WD" evidence="5">
    <location>
        <begin position="325"/>
        <end position="367"/>
    </location>
</feature>
<keyword evidence="4" id="KW-0131">Cell cycle</keyword>
<dbReference type="PANTHER" id="PTHR19918:SF1">
    <property type="entry name" value="FIZZY-RELATED PROTEIN HOMOLOG"/>
    <property type="match status" value="1"/>
</dbReference>
<evidence type="ECO:0000256" key="3">
    <source>
        <dbReference type="ARBA" id="ARBA00022737"/>
    </source>
</evidence>
<dbReference type="InterPro" id="IPR056150">
    <property type="entry name" value="WD40_CDC20-Fz"/>
</dbReference>
<dbReference type="Proteomes" id="UP001150062">
    <property type="component" value="Unassembled WGS sequence"/>
</dbReference>
<dbReference type="Pfam" id="PF24807">
    <property type="entry name" value="WD40_CDC20-Fz"/>
    <property type="match status" value="1"/>
</dbReference>
<feature type="region of interest" description="Disordered" evidence="6">
    <location>
        <begin position="87"/>
        <end position="127"/>
    </location>
</feature>
<evidence type="ECO:0000313" key="9">
    <source>
        <dbReference type="Proteomes" id="UP001150062"/>
    </source>
</evidence>
<feature type="repeat" description="WD" evidence="5">
    <location>
        <begin position="283"/>
        <end position="316"/>
    </location>
</feature>
<accession>A0ABQ8XU14</accession>
<name>A0ABQ8XU14_9EUKA</name>
<evidence type="ECO:0000313" key="8">
    <source>
        <dbReference type="EMBL" id="KAJ6235579.1"/>
    </source>
</evidence>
<keyword evidence="8" id="KW-0132">Cell division</keyword>
<sequence>MYSPQKRYVSTVDRFIPQRTEKQIDLLSPTKMKTKKKKTKYNNSGIKKDLHLDILKYELLDGFNDPNEQENSQNFLQYRKNIPKNVKGLQEQVSKSGEKKSPKTKKMKKRMKTPNRNLPKRISPRYSLSPLSKKSEQLIKRSQSTKIRKFPTKPFRILEAPGLRDDYYLNLLDWGTKDLAVALGRSVYLWSPTSSEVTKLCKMDGGNVSCVKWIQRGTHVSVGTEEGTISLVDVEKQKIIRTFTDHHERVGRISWKCHLMTSGSKQGKINIRDVRSKESVVSYQAHSQEVCGLEWNQEESLASGGNDNLVKIWSMRRIDKPMGILSGHTAGIKALTWVNNNFLLSGGGSRDQTIKSWSIRSMSCKKTVSTGSQVTNIHFSKNSNEILTTHGFSLNQINLWKYPSFKKITSIPSGHTTRILFFAINPTGEIICTGAGDETVRLWKMFPKPRQQYKKSGLKLANNFR</sequence>
<keyword evidence="3" id="KW-0677">Repeat</keyword>
<dbReference type="InterPro" id="IPR001680">
    <property type="entry name" value="WD40_rpt"/>
</dbReference>
<evidence type="ECO:0000256" key="6">
    <source>
        <dbReference type="SAM" id="MobiDB-lite"/>
    </source>
</evidence>
<gene>
    <name evidence="8" type="ORF">M0813_03726</name>
</gene>
<keyword evidence="2 5" id="KW-0853">WD repeat</keyword>
<organism evidence="8 9">
    <name type="scientific">Anaeramoeba flamelloides</name>
    <dbReference type="NCBI Taxonomy" id="1746091"/>
    <lineage>
        <taxon>Eukaryota</taxon>
        <taxon>Metamonada</taxon>
        <taxon>Anaeramoebidae</taxon>
        <taxon>Anaeramoeba</taxon>
    </lineage>
</organism>
<comment type="similarity">
    <text evidence="1">Belongs to the WD repeat CDC20/Fizzy family.</text>
</comment>
<dbReference type="GO" id="GO:0051301">
    <property type="term" value="P:cell division"/>
    <property type="evidence" value="ECO:0007669"/>
    <property type="project" value="UniProtKB-KW"/>
</dbReference>
<dbReference type="SUPFAM" id="SSF50978">
    <property type="entry name" value="WD40 repeat-like"/>
    <property type="match status" value="1"/>
</dbReference>
<dbReference type="PROSITE" id="PS50082">
    <property type="entry name" value="WD_REPEATS_2"/>
    <property type="match status" value="3"/>
</dbReference>
<evidence type="ECO:0000256" key="5">
    <source>
        <dbReference type="PROSITE-ProRule" id="PRU00221"/>
    </source>
</evidence>
<reference evidence="8" key="1">
    <citation type="submission" date="2022-08" db="EMBL/GenBank/DDBJ databases">
        <title>Novel sulfate-reducing endosymbionts in the free-living metamonad Anaeramoeba.</title>
        <authorList>
            <person name="Jerlstrom-Hultqvist J."/>
            <person name="Cepicka I."/>
            <person name="Gallot-Lavallee L."/>
            <person name="Salas-Leiva D."/>
            <person name="Curtis B.A."/>
            <person name="Zahonova K."/>
            <person name="Pipaliya S."/>
            <person name="Dacks J."/>
            <person name="Roger A.J."/>
        </authorList>
    </citation>
    <scope>NUCLEOTIDE SEQUENCE</scope>
    <source>
        <strain evidence="8">Schooner1</strain>
    </source>
</reference>
<dbReference type="InterPro" id="IPR015943">
    <property type="entry name" value="WD40/YVTN_repeat-like_dom_sf"/>
</dbReference>
<dbReference type="InterPro" id="IPR033010">
    <property type="entry name" value="Cdc20/Fizzy"/>
</dbReference>
<feature type="repeat" description="WD" evidence="5">
    <location>
        <begin position="412"/>
        <end position="445"/>
    </location>
</feature>
<comment type="caution">
    <text evidence="8">The sequence shown here is derived from an EMBL/GenBank/DDBJ whole genome shotgun (WGS) entry which is preliminary data.</text>
</comment>
<protein>
    <submittedName>
        <fullName evidence="8">Cell division cycle 20 cdc20 fizzy -related</fullName>
    </submittedName>
</protein>
<dbReference type="PROSITE" id="PS50294">
    <property type="entry name" value="WD_REPEATS_REGION"/>
    <property type="match status" value="2"/>
</dbReference>
<feature type="domain" description="CDC20/Fizzy WD40" evidence="7">
    <location>
        <begin position="158"/>
        <end position="443"/>
    </location>
</feature>
<keyword evidence="9" id="KW-1185">Reference proteome</keyword>
<evidence type="ECO:0000259" key="7">
    <source>
        <dbReference type="Pfam" id="PF24807"/>
    </source>
</evidence>
<evidence type="ECO:0000256" key="4">
    <source>
        <dbReference type="ARBA" id="ARBA00023306"/>
    </source>
</evidence>
<proteinExistence type="inferred from homology"/>
<feature type="compositionally biased region" description="Basic residues" evidence="6">
    <location>
        <begin position="102"/>
        <end position="123"/>
    </location>
</feature>
<evidence type="ECO:0000256" key="2">
    <source>
        <dbReference type="ARBA" id="ARBA00022574"/>
    </source>
</evidence>
<dbReference type="PANTHER" id="PTHR19918">
    <property type="entry name" value="CELL DIVISION CYCLE 20 CDC20 FIZZY -RELATED"/>
    <property type="match status" value="1"/>
</dbReference>
<dbReference type="Gene3D" id="2.130.10.10">
    <property type="entry name" value="YVTN repeat-like/Quinoprotein amine dehydrogenase"/>
    <property type="match status" value="1"/>
</dbReference>
<dbReference type="InterPro" id="IPR036322">
    <property type="entry name" value="WD40_repeat_dom_sf"/>
</dbReference>
<dbReference type="SMART" id="SM00320">
    <property type="entry name" value="WD40"/>
    <property type="match status" value="6"/>
</dbReference>
<evidence type="ECO:0000256" key="1">
    <source>
        <dbReference type="ARBA" id="ARBA00006445"/>
    </source>
</evidence>
<dbReference type="EMBL" id="JAOAOG010000257">
    <property type="protein sequence ID" value="KAJ6235579.1"/>
    <property type="molecule type" value="Genomic_DNA"/>
</dbReference>